<dbReference type="AlphaFoldDB" id="A0A8H4AH26"/>
<organism evidence="1 2">
    <name type="scientific">Gigaspora margarita</name>
    <dbReference type="NCBI Taxonomy" id="4874"/>
    <lineage>
        <taxon>Eukaryota</taxon>
        <taxon>Fungi</taxon>
        <taxon>Fungi incertae sedis</taxon>
        <taxon>Mucoromycota</taxon>
        <taxon>Glomeromycotina</taxon>
        <taxon>Glomeromycetes</taxon>
        <taxon>Diversisporales</taxon>
        <taxon>Gigasporaceae</taxon>
        <taxon>Gigaspora</taxon>
    </lineage>
</organism>
<name>A0A8H4AH26_GIGMA</name>
<evidence type="ECO:0000313" key="1">
    <source>
        <dbReference type="EMBL" id="KAF0493785.1"/>
    </source>
</evidence>
<dbReference type="EMBL" id="WTPW01000621">
    <property type="protein sequence ID" value="KAF0493785.1"/>
    <property type="molecule type" value="Genomic_DNA"/>
</dbReference>
<dbReference type="Proteomes" id="UP000439903">
    <property type="component" value="Unassembled WGS sequence"/>
</dbReference>
<proteinExistence type="predicted"/>
<comment type="caution">
    <text evidence="1">The sequence shown here is derived from an EMBL/GenBank/DDBJ whole genome shotgun (WGS) entry which is preliminary data.</text>
</comment>
<keyword evidence="2" id="KW-1185">Reference proteome</keyword>
<sequence>MSDIKCSFCPRIFANLNGLSKHMTICVKNAEATGQIIANNSAHILNNSKPIKSVKQKQKDHVDINEYYPNSDINEYYSNSEFFAKTMSFKDIKFRKVSKHNKSIEINSNIDLNSTYAGPSGVSNTDNISDEVAYMSIELDESNNESNSFDHDPTSDLLDEHETTLHENQEFSNDFLNNSAYTDDIQASSSDEEIVQKHDEFPNEAYADLMVLVTKYKLSNAAGNAIISFFNKHSKHSKSLLPKNIKQSKEFMNNIKSNLLYKKTKVLELDNTEYFLYHMDLIK</sequence>
<accession>A0A8H4AH26</accession>
<evidence type="ECO:0000313" key="2">
    <source>
        <dbReference type="Proteomes" id="UP000439903"/>
    </source>
</evidence>
<protein>
    <submittedName>
        <fullName evidence="1">Zn-finger domain-containing protein</fullName>
    </submittedName>
</protein>
<gene>
    <name evidence="1" type="ORF">F8M41_021351</name>
</gene>
<reference evidence="1 2" key="1">
    <citation type="journal article" date="2019" name="Environ. Microbiol.">
        <title>At the nexus of three kingdoms: the genome of the mycorrhizal fungus Gigaspora margarita provides insights into plant, endobacterial and fungal interactions.</title>
        <authorList>
            <person name="Venice F."/>
            <person name="Ghignone S."/>
            <person name="Salvioli di Fossalunga A."/>
            <person name="Amselem J."/>
            <person name="Novero M."/>
            <person name="Xianan X."/>
            <person name="Sedzielewska Toro K."/>
            <person name="Morin E."/>
            <person name="Lipzen A."/>
            <person name="Grigoriev I.V."/>
            <person name="Henrissat B."/>
            <person name="Martin F.M."/>
            <person name="Bonfante P."/>
        </authorList>
    </citation>
    <scope>NUCLEOTIDE SEQUENCE [LARGE SCALE GENOMIC DNA]</scope>
    <source>
        <strain evidence="1 2">BEG34</strain>
    </source>
</reference>